<dbReference type="eggNOG" id="COG3174">
    <property type="taxonomic scope" value="Bacteria"/>
</dbReference>
<accession>B9L962</accession>
<proteinExistence type="predicted"/>
<feature type="transmembrane region" description="Helical" evidence="1">
    <location>
        <begin position="57"/>
        <end position="76"/>
    </location>
</feature>
<feature type="transmembrane region" description="Helical" evidence="1">
    <location>
        <begin position="323"/>
        <end position="342"/>
    </location>
</feature>
<feature type="transmembrane region" description="Helical" evidence="1">
    <location>
        <begin position="34"/>
        <end position="51"/>
    </location>
</feature>
<feature type="domain" description="DUF4010" evidence="2">
    <location>
        <begin position="176"/>
        <end position="378"/>
    </location>
</feature>
<feature type="transmembrane region" description="Helical" evidence="1">
    <location>
        <begin position="6"/>
        <end position="22"/>
    </location>
</feature>
<dbReference type="Proteomes" id="UP000000448">
    <property type="component" value="Chromosome"/>
</dbReference>
<dbReference type="EMBL" id="CP001279">
    <property type="protein sequence ID" value="ACM92963.1"/>
    <property type="molecule type" value="Genomic_DNA"/>
</dbReference>
<sequence>MNPDLIHLIITTAFSFLIGLELKTYKEEKHKENSLIGSVRTYTLLGLLGFIFYKIDIWLYILGLFSFTLLFSLFYIQKLKQNKSSIIIFLVAEVVYALGPISIEYSIWMPSLIFVLVVFILNSKTHLQTFTKNINITEFETLGKFILLSAVILPLLPKNNLSFIDISPFKIWLAVVIISGISYLSYILQKYFFKNKGYLITGILGGLYSSTATTVVLAKKAKEISSPVLNSAIIIATAMMYIRILAIAYIFNIEIAKSMSLFYIGFAGIMIILSFIFYKNDQTSDYVSDQNPLELQTAFLFALLFVAMMVITKYITSHYGNTGLQILSFIIGFTDIDPYILSLLTGKYLISKSLLLKAIFIATGSNNILKAIYAIYFGRKNTILSSIILIIFGISTIFAGIYFF</sequence>
<dbReference type="KEGG" id="nam:NAMH_0767"/>
<dbReference type="STRING" id="598659.NAMH_0767"/>
<evidence type="ECO:0000256" key="1">
    <source>
        <dbReference type="SAM" id="Phobius"/>
    </source>
</evidence>
<dbReference type="HOGENOM" id="CLU_036781_1_0_7"/>
<name>B9L962_NAUPA</name>
<feature type="transmembrane region" description="Helical" evidence="1">
    <location>
        <begin position="354"/>
        <end position="376"/>
    </location>
</feature>
<keyword evidence="1" id="KW-1133">Transmembrane helix</keyword>
<feature type="transmembrane region" description="Helical" evidence="1">
    <location>
        <begin position="83"/>
        <end position="99"/>
    </location>
</feature>
<feature type="transmembrane region" description="Helical" evidence="1">
    <location>
        <begin position="298"/>
        <end position="316"/>
    </location>
</feature>
<evidence type="ECO:0000313" key="4">
    <source>
        <dbReference type="Proteomes" id="UP000000448"/>
    </source>
</evidence>
<organism evidence="3 4">
    <name type="scientific">Nautilia profundicola (strain ATCC BAA-1463 / DSM 18972 / AmH)</name>
    <dbReference type="NCBI Taxonomy" id="598659"/>
    <lineage>
        <taxon>Bacteria</taxon>
        <taxon>Pseudomonadati</taxon>
        <taxon>Campylobacterota</taxon>
        <taxon>Epsilonproteobacteria</taxon>
        <taxon>Nautiliales</taxon>
        <taxon>Nautiliaceae</taxon>
        <taxon>Nautilia</taxon>
    </lineage>
</organism>
<feature type="transmembrane region" description="Helical" evidence="1">
    <location>
        <begin position="169"/>
        <end position="186"/>
    </location>
</feature>
<keyword evidence="1" id="KW-0472">Membrane</keyword>
<evidence type="ECO:0000259" key="2">
    <source>
        <dbReference type="Pfam" id="PF13194"/>
    </source>
</evidence>
<feature type="transmembrane region" description="Helical" evidence="1">
    <location>
        <begin position="198"/>
        <end position="217"/>
    </location>
</feature>
<feature type="transmembrane region" description="Helical" evidence="1">
    <location>
        <begin position="105"/>
        <end position="121"/>
    </location>
</feature>
<dbReference type="OrthoDB" id="9813718at2"/>
<feature type="transmembrane region" description="Helical" evidence="1">
    <location>
        <begin position="260"/>
        <end position="278"/>
    </location>
</feature>
<reference evidence="3 4" key="1">
    <citation type="journal article" date="2009" name="PLoS Genet.">
        <title>Adaptations to submarine hydrothermal environments exemplified by the genome of Nautilia profundicola.</title>
        <authorList>
            <person name="Campbell B.J."/>
            <person name="Smith J.L."/>
            <person name="Hanson T.E."/>
            <person name="Klotz M.G."/>
            <person name="Stein L.Y."/>
            <person name="Lee C.K."/>
            <person name="Wu D."/>
            <person name="Robinson J.M."/>
            <person name="Khouri H.M."/>
            <person name="Eisen J.A."/>
            <person name="Cary S.C."/>
        </authorList>
    </citation>
    <scope>NUCLEOTIDE SEQUENCE [LARGE SCALE GENOMIC DNA]</scope>
    <source>
        <strain evidence="4">ATCC BAA-1463 / DSM 18972 / AmH</strain>
    </source>
</reference>
<keyword evidence="1" id="KW-0812">Transmembrane</keyword>
<dbReference type="PANTHER" id="PTHR39084">
    <property type="entry name" value="MEMBRANE PROTEIN-RELATED"/>
    <property type="match status" value="1"/>
</dbReference>
<keyword evidence="4" id="KW-1185">Reference proteome</keyword>
<dbReference type="InterPro" id="IPR025105">
    <property type="entry name" value="DUF4010"/>
</dbReference>
<protein>
    <submittedName>
        <fullName evidence="3">Membrane protein</fullName>
    </submittedName>
</protein>
<dbReference type="PANTHER" id="PTHR39084:SF1">
    <property type="entry name" value="DUF4010 DOMAIN-CONTAINING PROTEIN"/>
    <property type="match status" value="1"/>
</dbReference>
<dbReference type="Pfam" id="PF13194">
    <property type="entry name" value="DUF4010"/>
    <property type="match status" value="1"/>
</dbReference>
<feature type="transmembrane region" description="Helical" evidence="1">
    <location>
        <begin position="141"/>
        <end position="157"/>
    </location>
</feature>
<feature type="transmembrane region" description="Helical" evidence="1">
    <location>
        <begin position="383"/>
        <end position="403"/>
    </location>
</feature>
<dbReference type="RefSeq" id="WP_015902015.1">
    <property type="nucleotide sequence ID" value="NC_012115.1"/>
</dbReference>
<feature type="transmembrane region" description="Helical" evidence="1">
    <location>
        <begin position="229"/>
        <end position="251"/>
    </location>
</feature>
<evidence type="ECO:0000313" key="3">
    <source>
        <dbReference type="EMBL" id="ACM92963.1"/>
    </source>
</evidence>
<dbReference type="AlphaFoldDB" id="B9L962"/>
<gene>
    <name evidence="3" type="ordered locus">NAMH_0767</name>
</gene>